<dbReference type="AlphaFoldDB" id="A0A0B2URV8"/>
<organism evidence="2 3">
    <name type="scientific">Toxocara canis</name>
    <name type="common">Canine roundworm</name>
    <dbReference type="NCBI Taxonomy" id="6265"/>
    <lineage>
        <taxon>Eukaryota</taxon>
        <taxon>Metazoa</taxon>
        <taxon>Ecdysozoa</taxon>
        <taxon>Nematoda</taxon>
        <taxon>Chromadorea</taxon>
        <taxon>Rhabditida</taxon>
        <taxon>Spirurina</taxon>
        <taxon>Ascaridomorpha</taxon>
        <taxon>Ascaridoidea</taxon>
        <taxon>Toxocaridae</taxon>
        <taxon>Toxocara</taxon>
    </lineage>
</organism>
<keyword evidence="1" id="KW-1133">Transmembrane helix</keyword>
<accession>A0A0B2URV8</accession>
<evidence type="ECO:0000256" key="1">
    <source>
        <dbReference type="SAM" id="Phobius"/>
    </source>
</evidence>
<protein>
    <submittedName>
        <fullName evidence="2">Uncharacterized protein</fullName>
    </submittedName>
</protein>
<keyword evidence="1" id="KW-0812">Transmembrane</keyword>
<sequence>MVWQYRRQAVASFNRFDTTAGHMVRGPLLVALSVVFMWLYRGVGRQYYFHAESVSKRKKKYSLRSLRRANGTLQRRMHGLFISGYNGQVLSDPDRVAQHWNDDGEPLDEQCSTAVDASNDSDDDDILDVVCCTVSPNARPLHSREN</sequence>
<keyword evidence="1" id="KW-0472">Membrane</keyword>
<name>A0A0B2URV8_TOXCA</name>
<proteinExistence type="predicted"/>
<evidence type="ECO:0000313" key="3">
    <source>
        <dbReference type="Proteomes" id="UP000031036"/>
    </source>
</evidence>
<reference evidence="2 3" key="1">
    <citation type="submission" date="2014-11" db="EMBL/GenBank/DDBJ databases">
        <title>Genetic blueprint of the zoonotic pathogen Toxocara canis.</title>
        <authorList>
            <person name="Zhu X.-Q."/>
            <person name="Korhonen P.K."/>
            <person name="Cai H."/>
            <person name="Young N.D."/>
            <person name="Nejsum P."/>
            <person name="von Samson-Himmelstjerna G."/>
            <person name="Boag P.R."/>
            <person name="Tan P."/>
            <person name="Li Q."/>
            <person name="Min J."/>
            <person name="Yang Y."/>
            <person name="Wang X."/>
            <person name="Fang X."/>
            <person name="Hall R.S."/>
            <person name="Hofmann A."/>
            <person name="Sternberg P.W."/>
            <person name="Jex A.R."/>
            <person name="Gasser R.B."/>
        </authorList>
    </citation>
    <scope>NUCLEOTIDE SEQUENCE [LARGE SCALE GENOMIC DNA]</scope>
    <source>
        <strain evidence="2">PN_DK_2014</strain>
    </source>
</reference>
<feature type="transmembrane region" description="Helical" evidence="1">
    <location>
        <begin position="20"/>
        <end position="40"/>
    </location>
</feature>
<dbReference type="Proteomes" id="UP000031036">
    <property type="component" value="Unassembled WGS sequence"/>
</dbReference>
<dbReference type="EMBL" id="JPKZ01004123">
    <property type="protein sequence ID" value="KHN71979.1"/>
    <property type="molecule type" value="Genomic_DNA"/>
</dbReference>
<evidence type="ECO:0000313" key="2">
    <source>
        <dbReference type="EMBL" id="KHN71979.1"/>
    </source>
</evidence>
<gene>
    <name evidence="2" type="ORF">Tcan_08848</name>
</gene>
<comment type="caution">
    <text evidence="2">The sequence shown here is derived from an EMBL/GenBank/DDBJ whole genome shotgun (WGS) entry which is preliminary data.</text>
</comment>
<keyword evidence="3" id="KW-1185">Reference proteome</keyword>